<dbReference type="PRINTS" id="PR00725">
    <property type="entry name" value="DADACBPTASE1"/>
</dbReference>
<proteinExistence type="inferred from homology"/>
<keyword evidence="7 16" id="KW-0732">Signal</keyword>
<dbReference type="KEGG" id="rhom:FRIFI_1852"/>
<dbReference type="Pfam" id="PF00768">
    <property type="entry name" value="Peptidase_S11"/>
    <property type="match status" value="1"/>
</dbReference>
<dbReference type="InterPro" id="IPR037167">
    <property type="entry name" value="Peptidase_S11_C_sf"/>
</dbReference>
<feature type="domain" description="Peptidase S11 D-Ala-D-Ala carboxypeptidase A C-terminal" evidence="17">
    <location>
        <begin position="295"/>
        <end position="383"/>
    </location>
</feature>
<dbReference type="Pfam" id="PF07943">
    <property type="entry name" value="PBP5_C"/>
    <property type="match status" value="1"/>
</dbReference>
<evidence type="ECO:0000256" key="16">
    <source>
        <dbReference type="SAM" id="SignalP"/>
    </source>
</evidence>
<evidence type="ECO:0000256" key="7">
    <source>
        <dbReference type="ARBA" id="ARBA00022729"/>
    </source>
</evidence>
<dbReference type="GO" id="GO:0071555">
    <property type="term" value="P:cell wall organization"/>
    <property type="evidence" value="ECO:0007669"/>
    <property type="project" value="UniProtKB-KW"/>
</dbReference>
<dbReference type="GO" id="GO:0008360">
    <property type="term" value="P:regulation of cell shape"/>
    <property type="evidence" value="ECO:0007669"/>
    <property type="project" value="UniProtKB-KW"/>
</dbReference>
<dbReference type="InterPro" id="IPR012907">
    <property type="entry name" value="Peptidase_S11_C"/>
</dbReference>
<evidence type="ECO:0000256" key="12">
    <source>
        <dbReference type="ARBA" id="ARBA00034000"/>
    </source>
</evidence>
<evidence type="ECO:0000259" key="17">
    <source>
        <dbReference type="SMART" id="SM00936"/>
    </source>
</evidence>
<comment type="catalytic activity">
    <reaction evidence="12">
        <text>Preferential cleavage: (Ac)2-L-Lys-D-Ala-|-D-Ala. Also transpeptidation of peptidyl-alanyl moieties that are N-acyl substituents of D-alanine.</text>
        <dbReference type="EC" id="3.4.16.4"/>
    </reaction>
</comment>
<evidence type="ECO:0000256" key="2">
    <source>
        <dbReference type="ARBA" id="ARBA00004752"/>
    </source>
</evidence>
<dbReference type="PANTHER" id="PTHR21581:SF6">
    <property type="entry name" value="TRAFFICKING PROTEIN PARTICLE COMPLEX SUBUNIT 12"/>
    <property type="match status" value="1"/>
</dbReference>
<keyword evidence="6" id="KW-0645">Protease</keyword>
<evidence type="ECO:0000256" key="1">
    <source>
        <dbReference type="ARBA" id="ARBA00003217"/>
    </source>
</evidence>
<keyword evidence="9" id="KW-0133">Cell shape</keyword>
<comment type="function">
    <text evidence="1">Removes C-terminal D-alanyl residues from sugar-peptide cell wall precursors.</text>
</comment>
<evidence type="ECO:0000256" key="11">
    <source>
        <dbReference type="ARBA" id="ARBA00023316"/>
    </source>
</evidence>
<dbReference type="InterPro" id="IPR001967">
    <property type="entry name" value="Peptidase_S11_N"/>
</dbReference>
<gene>
    <name evidence="18" type="ORF">FRIFI_1852</name>
</gene>
<evidence type="ECO:0000313" key="18">
    <source>
        <dbReference type="EMBL" id="CEI73383.1"/>
    </source>
</evidence>
<evidence type="ECO:0000256" key="3">
    <source>
        <dbReference type="ARBA" id="ARBA00007164"/>
    </source>
</evidence>
<comment type="similarity">
    <text evidence="3 15">Belongs to the peptidase S11 family.</text>
</comment>
<dbReference type="GO" id="GO:0009252">
    <property type="term" value="P:peptidoglycan biosynthetic process"/>
    <property type="evidence" value="ECO:0007669"/>
    <property type="project" value="UniProtKB-UniPathway"/>
</dbReference>
<name>A0A2P2BSP0_9FIRM</name>
<feature type="chain" id="PRO_5015175956" description="serine-type D-Ala-D-Ala carboxypeptidase" evidence="16">
    <location>
        <begin position="26"/>
        <end position="396"/>
    </location>
</feature>
<feature type="active site" description="Acyl-ester intermediate" evidence="13">
    <location>
        <position position="62"/>
    </location>
</feature>
<dbReference type="GO" id="GO:0009002">
    <property type="term" value="F:serine-type D-Ala-D-Ala carboxypeptidase activity"/>
    <property type="evidence" value="ECO:0007669"/>
    <property type="project" value="UniProtKB-EC"/>
</dbReference>
<organism evidence="18 19">
    <name type="scientific">Romboutsia hominis</name>
    <dbReference type="NCBI Taxonomy" id="1507512"/>
    <lineage>
        <taxon>Bacteria</taxon>
        <taxon>Bacillati</taxon>
        <taxon>Bacillota</taxon>
        <taxon>Clostridia</taxon>
        <taxon>Peptostreptococcales</taxon>
        <taxon>Peptostreptococcaceae</taxon>
        <taxon>Romboutsia</taxon>
    </lineage>
</organism>
<dbReference type="InterPro" id="IPR015956">
    <property type="entry name" value="Peniciliin-bd_prot_C_sf"/>
</dbReference>
<dbReference type="EC" id="3.4.16.4" evidence="4"/>
<sequence>MKKGVKKLIVSIVICAFLTPTFSYSDDNNRVDKFSKSSILIDQLTGRVLYEKEADAKRPLASLSKMMTFLLAIEAIEEGKVKKDDIITVDKSIAKVRGSSYHLKEGEKIPLIELMKGLMIVSGNDAAVAIAKHIKGSEEEFVKSMNEKCIELGMTNTHFVNPHGLPIYDLNDKTKPPKENISSARDIAKLGKFMFDNYEKQVVSITNMRTYSYPERDFCKNNTNSALMSTSPNVDGIKTGYTGNAGYCLSFSMMVKEDNNNEKEHRLIGVTLGANHKQKRLSAALSMLNYGKENFSTKKVMDKNKLIGKKYIKGIDELEIKLVTNKELYTILSKEEKLKSQITFKEIKYPVKKGDVLGVIKYFTDSGEVLGSVNIVSDNDIDKVSFKNRIKMIFAD</sequence>
<dbReference type="AlphaFoldDB" id="A0A2P2BSP0"/>
<feature type="signal peptide" evidence="16">
    <location>
        <begin position="1"/>
        <end position="25"/>
    </location>
</feature>
<keyword evidence="11" id="KW-0961">Cell wall biogenesis/degradation</keyword>
<keyword evidence="8 18" id="KW-0378">Hydrolase</keyword>
<evidence type="ECO:0000256" key="14">
    <source>
        <dbReference type="PIRSR" id="PIRSR618044-2"/>
    </source>
</evidence>
<dbReference type="EMBL" id="LN650648">
    <property type="protein sequence ID" value="CEI73383.1"/>
    <property type="molecule type" value="Genomic_DNA"/>
</dbReference>
<keyword evidence="19" id="KW-1185">Reference proteome</keyword>
<comment type="pathway">
    <text evidence="2">Cell wall biogenesis; peptidoglycan biosynthesis.</text>
</comment>
<feature type="active site" description="Proton acceptor" evidence="13">
    <location>
        <position position="65"/>
    </location>
</feature>
<dbReference type="SUPFAM" id="SSF56601">
    <property type="entry name" value="beta-lactamase/transpeptidase-like"/>
    <property type="match status" value="1"/>
</dbReference>
<evidence type="ECO:0000256" key="10">
    <source>
        <dbReference type="ARBA" id="ARBA00022984"/>
    </source>
</evidence>
<dbReference type="PANTHER" id="PTHR21581">
    <property type="entry name" value="D-ALANYL-D-ALANINE CARBOXYPEPTIDASE"/>
    <property type="match status" value="1"/>
</dbReference>
<evidence type="ECO:0000256" key="5">
    <source>
        <dbReference type="ARBA" id="ARBA00022645"/>
    </source>
</evidence>
<keyword evidence="5 18" id="KW-0121">Carboxypeptidase</keyword>
<dbReference type="UniPathway" id="UPA00219"/>
<dbReference type="SMART" id="SM00936">
    <property type="entry name" value="PBP5_C"/>
    <property type="match status" value="1"/>
</dbReference>
<evidence type="ECO:0000256" key="9">
    <source>
        <dbReference type="ARBA" id="ARBA00022960"/>
    </source>
</evidence>
<evidence type="ECO:0000256" key="6">
    <source>
        <dbReference type="ARBA" id="ARBA00022670"/>
    </source>
</evidence>
<feature type="active site" evidence="13">
    <location>
        <position position="122"/>
    </location>
</feature>
<reference evidence="18 19" key="1">
    <citation type="submission" date="2014-09" db="EMBL/GenBank/DDBJ databases">
        <authorList>
            <person name="Hornung B.V."/>
        </authorList>
    </citation>
    <scope>NUCLEOTIDE SEQUENCE [LARGE SCALE GENOMIC DNA]</scope>
    <source>
        <strain evidence="18 19">FRIFI</strain>
    </source>
</reference>
<evidence type="ECO:0000256" key="4">
    <source>
        <dbReference type="ARBA" id="ARBA00012448"/>
    </source>
</evidence>
<evidence type="ECO:0000256" key="8">
    <source>
        <dbReference type="ARBA" id="ARBA00022801"/>
    </source>
</evidence>
<dbReference type="GO" id="GO:0006508">
    <property type="term" value="P:proteolysis"/>
    <property type="evidence" value="ECO:0007669"/>
    <property type="project" value="UniProtKB-KW"/>
</dbReference>
<dbReference type="Proteomes" id="UP000245695">
    <property type="component" value="Chromosome 1"/>
</dbReference>
<dbReference type="SUPFAM" id="SSF69189">
    <property type="entry name" value="Penicillin-binding protein associated domain"/>
    <property type="match status" value="1"/>
</dbReference>
<evidence type="ECO:0000256" key="15">
    <source>
        <dbReference type="RuleBase" id="RU004016"/>
    </source>
</evidence>
<keyword evidence="10" id="KW-0573">Peptidoglycan synthesis</keyword>
<accession>A0A2P2BSP0</accession>
<dbReference type="InterPro" id="IPR018044">
    <property type="entry name" value="Peptidase_S11"/>
</dbReference>
<evidence type="ECO:0000256" key="13">
    <source>
        <dbReference type="PIRSR" id="PIRSR618044-1"/>
    </source>
</evidence>
<evidence type="ECO:0000313" key="19">
    <source>
        <dbReference type="Proteomes" id="UP000245695"/>
    </source>
</evidence>
<dbReference type="Gene3D" id="3.40.710.10">
    <property type="entry name" value="DD-peptidase/beta-lactamase superfamily"/>
    <property type="match status" value="1"/>
</dbReference>
<dbReference type="Gene3D" id="2.60.410.10">
    <property type="entry name" value="D-Ala-D-Ala carboxypeptidase, C-terminal domain"/>
    <property type="match status" value="1"/>
</dbReference>
<dbReference type="InterPro" id="IPR012338">
    <property type="entry name" value="Beta-lactam/transpept-like"/>
</dbReference>
<feature type="binding site" evidence="14">
    <location>
        <position position="238"/>
    </location>
    <ligand>
        <name>substrate</name>
    </ligand>
</feature>
<protein>
    <recommendedName>
        <fullName evidence="4">serine-type D-Ala-D-Ala carboxypeptidase</fullName>
        <ecNumber evidence="4">3.4.16.4</ecNumber>
    </recommendedName>
</protein>